<evidence type="ECO:0000256" key="1">
    <source>
        <dbReference type="ARBA" id="ARBA00008683"/>
    </source>
</evidence>
<dbReference type="PANTHER" id="PTHR33209">
    <property type="entry name" value="PROTEASE 4"/>
    <property type="match status" value="1"/>
</dbReference>
<comment type="caution">
    <text evidence="6">The sequence shown here is derived from an EMBL/GenBank/DDBJ whole genome shotgun (WGS) entry which is preliminary data.</text>
</comment>
<accession>A0ABW0HAZ8</accession>
<evidence type="ECO:0000256" key="3">
    <source>
        <dbReference type="ARBA" id="ARBA00022801"/>
    </source>
</evidence>
<evidence type="ECO:0000256" key="4">
    <source>
        <dbReference type="ARBA" id="ARBA00022825"/>
    </source>
</evidence>
<dbReference type="Proteomes" id="UP001596104">
    <property type="component" value="Unassembled WGS sequence"/>
</dbReference>
<keyword evidence="7" id="KW-1185">Reference proteome</keyword>
<evidence type="ECO:0000313" key="7">
    <source>
        <dbReference type="Proteomes" id="UP001596104"/>
    </source>
</evidence>
<organism evidence="6 7">
    <name type="scientific">Bosea vestrisii</name>
    <dbReference type="NCBI Taxonomy" id="151416"/>
    <lineage>
        <taxon>Bacteria</taxon>
        <taxon>Pseudomonadati</taxon>
        <taxon>Pseudomonadota</taxon>
        <taxon>Alphaproteobacteria</taxon>
        <taxon>Hyphomicrobiales</taxon>
        <taxon>Boseaceae</taxon>
        <taxon>Bosea</taxon>
    </lineage>
</organism>
<dbReference type="RefSeq" id="WP_377009708.1">
    <property type="nucleotide sequence ID" value="NZ_JBHSLV010000030.1"/>
</dbReference>
<dbReference type="InterPro" id="IPR002142">
    <property type="entry name" value="Peptidase_S49"/>
</dbReference>
<keyword evidence="3" id="KW-0378">Hydrolase</keyword>
<dbReference type="Gene3D" id="3.90.226.10">
    <property type="entry name" value="2-enoyl-CoA Hydratase, Chain A, domain 1"/>
    <property type="match status" value="1"/>
</dbReference>
<proteinExistence type="inferred from homology"/>
<name>A0ABW0HAZ8_9HYPH</name>
<feature type="domain" description="Peptidase S49" evidence="5">
    <location>
        <begin position="138"/>
        <end position="215"/>
    </location>
</feature>
<comment type="similarity">
    <text evidence="1">Belongs to the peptidase S49 family.</text>
</comment>
<dbReference type="PANTHER" id="PTHR33209:SF1">
    <property type="entry name" value="PEPTIDASE S49 DOMAIN-CONTAINING PROTEIN"/>
    <property type="match status" value="1"/>
</dbReference>
<dbReference type="InterPro" id="IPR029045">
    <property type="entry name" value="ClpP/crotonase-like_dom_sf"/>
</dbReference>
<evidence type="ECO:0000256" key="2">
    <source>
        <dbReference type="ARBA" id="ARBA00022670"/>
    </source>
</evidence>
<dbReference type="Pfam" id="PF01343">
    <property type="entry name" value="Peptidase_S49"/>
    <property type="match status" value="1"/>
</dbReference>
<dbReference type="EMBL" id="JBHSLV010000030">
    <property type="protein sequence ID" value="MFC5394417.1"/>
    <property type="molecule type" value="Genomic_DNA"/>
</dbReference>
<evidence type="ECO:0000259" key="5">
    <source>
        <dbReference type="Pfam" id="PF01343"/>
    </source>
</evidence>
<keyword evidence="2" id="KW-0645">Protease</keyword>
<protein>
    <submittedName>
        <fullName evidence="6">S49 family peptidase</fullName>
    </submittedName>
</protein>
<reference evidence="7" key="1">
    <citation type="journal article" date="2019" name="Int. J. Syst. Evol. Microbiol.">
        <title>The Global Catalogue of Microorganisms (GCM) 10K type strain sequencing project: providing services to taxonomists for standard genome sequencing and annotation.</title>
        <authorList>
            <consortium name="The Broad Institute Genomics Platform"/>
            <consortium name="The Broad Institute Genome Sequencing Center for Infectious Disease"/>
            <person name="Wu L."/>
            <person name="Ma J."/>
        </authorList>
    </citation>
    <scope>NUCLEOTIDE SEQUENCE [LARGE SCALE GENOMIC DNA]</scope>
    <source>
        <strain evidence="7">CGMCC 1.16326</strain>
    </source>
</reference>
<dbReference type="SUPFAM" id="SSF52096">
    <property type="entry name" value="ClpP/crotonase"/>
    <property type="match status" value="1"/>
</dbReference>
<evidence type="ECO:0000313" key="6">
    <source>
        <dbReference type="EMBL" id="MFC5394417.1"/>
    </source>
</evidence>
<sequence length="220" mass="24449">MRNPFLARFGDNEPALVAAGRQNIFESCLHQASMIQEKLDADASPPKMIDDFWFAEDDWRAWLRPYNVKNGILQIPVKGVLLHDFPYQFGAWATGYEYILRAWQRGEEDGNVRAIALVCDSPGGMVAGCFDMVDRIHAKEGRKPLRAYAVESAYSAAYAVASVADNITVSRTGGVGSIGVVTAHIDVSAAMDREGVKITFIHFGKHKVVDFRREVTRGFH</sequence>
<gene>
    <name evidence="6" type="ORF">ACFPPC_17390</name>
</gene>
<keyword evidence="4" id="KW-0720">Serine protease</keyword>